<dbReference type="AlphaFoldDB" id="A0A2B7Y2R8"/>
<evidence type="ECO:0000256" key="4">
    <source>
        <dbReference type="PROSITE-ProRule" id="PRU00236"/>
    </source>
</evidence>
<dbReference type="PANTHER" id="PTHR11085:SF10">
    <property type="entry name" value="NAD-DEPENDENT PROTEIN DEACYLASE SIRTUIN-5, MITOCHONDRIAL-RELATED"/>
    <property type="match status" value="1"/>
</dbReference>
<dbReference type="InterPro" id="IPR026590">
    <property type="entry name" value="Ssirtuin_cat_dom"/>
</dbReference>
<feature type="active site" description="Proton acceptor" evidence="4">
    <location>
        <position position="131"/>
    </location>
</feature>
<organism evidence="6 7">
    <name type="scientific">Helicocarpus griseus UAMH5409</name>
    <dbReference type="NCBI Taxonomy" id="1447875"/>
    <lineage>
        <taxon>Eukaryota</taxon>
        <taxon>Fungi</taxon>
        <taxon>Dikarya</taxon>
        <taxon>Ascomycota</taxon>
        <taxon>Pezizomycotina</taxon>
        <taxon>Eurotiomycetes</taxon>
        <taxon>Eurotiomycetidae</taxon>
        <taxon>Onygenales</taxon>
        <taxon>Ajellomycetaceae</taxon>
        <taxon>Helicocarpus</taxon>
    </lineage>
</organism>
<gene>
    <name evidence="6" type="ORF">AJ79_02677</name>
</gene>
<feature type="domain" description="Deacetylase sirtuin-type" evidence="5">
    <location>
        <begin position="8"/>
        <end position="326"/>
    </location>
</feature>
<reference evidence="6 7" key="1">
    <citation type="submission" date="2017-10" db="EMBL/GenBank/DDBJ databases">
        <title>Comparative genomics in systemic dimorphic fungi from Ajellomycetaceae.</title>
        <authorList>
            <person name="Munoz J.F."/>
            <person name="Mcewen J.G."/>
            <person name="Clay O.K."/>
            <person name="Cuomo C.A."/>
        </authorList>
    </citation>
    <scope>NUCLEOTIDE SEQUENCE [LARGE SCALE GENOMIC DNA]</scope>
    <source>
        <strain evidence="6 7">UAMH5409</strain>
    </source>
</reference>
<dbReference type="Gene3D" id="3.30.1600.10">
    <property type="entry name" value="SIR2/SIRT2 'Small Domain"/>
    <property type="match status" value="1"/>
</dbReference>
<dbReference type="GO" id="GO:0036054">
    <property type="term" value="F:protein-malonyllysine demalonylase activity"/>
    <property type="evidence" value="ECO:0007669"/>
    <property type="project" value="InterPro"/>
</dbReference>
<proteinExistence type="inferred from homology"/>
<comment type="similarity">
    <text evidence="1">Belongs to the sirtuin family. Class I subfamily.</text>
</comment>
<dbReference type="GO" id="GO:0070403">
    <property type="term" value="F:NAD+ binding"/>
    <property type="evidence" value="ECO:0007669"/>
    <property type="project" value="InterPro"/>
</dbReference>
<dbReference type="Gene3D" id="3.40.50.1220">
    <property type="entry name" value="TPP-binding domain"/>
    <property type="match status" value="1"/>
</dbReference>
<dbReference type="Proteomes" id="UP000223968">
    <property type="component" value="Unassembled WGS sequence"/>
</dbReference>
<dbReference type="PROSITE" id="PS50305">
    <property type="entry name" value="SIRTUIN"/>
    <property type="match status" value="1"/>
</dbReference>
<dbReference type="SUPFAM" id="SSF52467">
    <property type="entry name" value="DHS-like NAD/FAD-binding domain"/>
    <property type="match status" value="1"/>
</dbReference>
<protein>
    <recommendedName>
        <fullName evidence="5">Deacetylase sirtuin-type domain-containing protein</fullName>
    </recommendedName>
</protein>
<dbReference type="STRING" id="1447875.A0A2B7Y2R8"/>
<name>A0A2B7Y2R8_9EURO</name>
<keyword evidence="2" id="KW-0808">Transferase</keyword>
<dbReference type="InterPro" id="IPR026591">
    <property type="entry name" value="Sirtuin_cat_small_dom_sf"/>
</dbReference>
<dbReference type="Pfam" id="PF02146">
    <property type="entry name" value="SIR2"/>
    <property type="match status" value="1"/>
</dbReference>
<evidence type="ECO:0000259" key="5">
    <source>
        <dbReference type="PROSITE" id="PS50305"/>
    </source>
</evidence>
<sequence>MASAVRSSVVPEDKLRSFSEHLRRSQNILALLGAGISAASGLPTFRGPGGLWRSHNPTSLATPEAFGRDPGLVWQFYSHRRHMALKAQPNAAHYALAELARKNPNFITLSQNVDGLSPRANHPDSQLHLVHGSLFDIKCNNCEYIRRNDFTDPIIPALAIPKAAPQPNPSTDDKTGAEATKALYSSMEYQSESTAEGQDLDVSDANIPIPRISPDQLPKCPDCAIGLLRPGVVWFGEMLPEDTINAVDNWIAKADKIDLVLVIGTSARVYPAAEYVLRATDKGALVCVVNMDKNDKPPVEMTDEDWFFQGDASVIVPEILREVLEKP</sequence>
<dbReference type="CDD" id="cd01412">
    <property type="entry name" value="SIRT5_Af1_CobB"/>
    <property type="match status" value="1"/>
</dbReference>
<comment type="caution">
    <text evidence="6">The sequence shown here is derived from an EMBL/GenBank/DDBJ whole genome shotgun (WGS) entry which is preliminary data.</text>
</comment>
<keyword evidence="4" id="KW-0479">Metal-binding</keyword>
<dbReference type="InterPro" id="IPR029035">
    <property type="entry name" value="DHS-like_NAD/FAD-binding_dom"/>
</dbReference>
<dbReference type="GO" id="GO:0017136">
    <property type="term" value="F:histone deacetylase activity, NAD-dependent"/>
    <property type="evidence" value="ECO:0007669"/>
    <property type="project" value="TreeGrafter"/>
</dbReference>
<accession>A0A2B7Y2R8</accession>
<dbReference type="PANTHER" id="PTHR11085">
    <property type="entry name" value="NAD-DEPENDENT PROTEIN DEACYLASE SIRTUIN-5, MITOCHONDRIAL-RELATED"/>
    <property type="match status" value="1"/>
</dbReference>
<dbReference type="GO" id="GO:0005634">
    <property type="term" value="C:nucleus"/>
    <property type="evidence" value="ECO:0007669"/>
    <property type="project" value="TreeGrafter"/>
</dbReference>
<evidence type="ECO:0000313" key="6">
    <source>
        <dbReference type="EMBL" id="PGH14997.1"/>
    </source>
</evidence>
<keyword evidence="7" id="KW-1185">Reference proteome</keyword>
<dbReference type="InterPro" id="IPR003000">
    <property type="entry name" value="Sirtuin"/>
</dbReference>
<dbReference type="InterPro" id="IPR027546">
    <property type="entry name" value="Sirtuin_class_III"/>
</dbReference>
<dbReference type="OrthoDB" id="424302at2759"/>
<feature type="binding site" evidence="4">
    <location>
        <position position="142"/>
    </location>
    <ligand>
        <name>Zn(2+)</name>
        <dbReference type="ChEBI" id="CHEBI:29105"/>
    </ligand>
</feature>
<feature type="binding site" evidence="4">
    <location>
        <position position="223"/>
    </location>
    <ligand>
        <name>Zn(2+)</name>
        <dbReference type="ChEBI" id="CHEBI:29105"/>
    </ligand>
</feature>
<feature type="binding site" evidence="4">
    <location>
        <position position="139"/>
    </location>
    <ligand>
        <name>Zn(2+)</name>
        <dbReference type="ChEBI" id="CHEBI:29105"/>
    </ligand>
</feature>
<dbReference type="EMBL" id="PDNB01000029">
    <property type="protein sequence ID" value="PGH14997.1"/>
    <property type="molecule type" value="Genomic_DNA"/>
</dbReference>
<dbReference type="GO" id="GO:0046872">
    <property type="term" value="F:metal ion binding"/>
    <property type="evidence" value="ECO:0007669"/>
    <property type="project" value="UniProtKB-KW"/>
</dbReference>
<keyword evidence="4" id="KW-0862">Zinc</keyword>
<evidence type="ECO:0000256" key="1">
    <source>
        <dbReference type="ARBA" id="ARBA00006924"/>
    </source>
</evidence>
<evidence type="ECO:0000313" key="7">
    <source>
        <dbReference type="Proteomes" id="UP000223968"/>
    </source>
</evidence>
<feature type="binding site" evidence="4">
    <location>
        <position position="220"/>
    </location>
    <ligand>
        <name>Zn(2+)</name>
        <dbReference type="ChEBI" id="CHEBI:29105"/>
    </ligand>
</feature>
<dbReference type="GO" id="GO:0036055">
    <property type="term" value="F:protein-succinyllysine desuccinylase activity"/>
    <property type="evidence" value="ECO:0007669"/>
    <property type="project" value="InterPro"/>
</dbReference>
<evidence type="ECO:0000256" key="2">
    <source>
        <dbReference type="ARBA" id="ARBA00022679"/>
    </source>
</evidence>
<dbReference type="InterPro" id="IPR050134">
    <property type="entry name" value="NAD-dep_sirtuin_deacylases"/>
</dbReference>
<evidence type="ECO:0000256" key="3">
    <source>
        <dbReference type="ARBA" id="ARBA00023027"/>
    </source>
</evidence>
<keyword evidence="3" id="KW-0520">NAD</keyword>